<feature type="transmembrane region" description="Helical" evidence="3">
    <location>
        <begin position="80"/>
        <end position="101"/>
    </location>
</feature>
<proteinExistence type="predicted"/>
<dbReference type="AlphaFoldDB" id="A0A3S3MCQ6"/>
<dbReference type="SUPFAM" id="SSF56796">
    <property type="entry name" value="Dehydroquinate synthase-like"/>
    <property type="match status" value="1"/>
</dbReference>
<organism evidence="5 6">
    <name type="scientific">Microbacterium enclense</name>
    <dbReference type="NCBI Taxonomy" id="993073"/>
    <lineage>
        <taxon>Bacteria</taxon>
        <taxon>Bacillati</taxon>
        <taxon>Actinomycetota</taxon>
        <taxon>Actinomycetes</taxon>
        <taxon>Micrococcales</taxon>
        <taxon>Microbacteriaceae</taxon>
        <taxon>Microbacterium</taxon>
    </lineage>
</organism>
<keyword evidence="3" id="KW-1133">Transmembrane helix</keyword>
<accession>A0A3S3MCQ6</accession>
<dbReference type="PANTHER" id="PTHR11496:SF83">
    <property type="entry name" value="HYDROXYACID-OXOACID TRANSHYDROGENASE, MITOCHONDRIAL"/>
    <property type="match status" value="1"/>
</dbReference>
<protein>
    <submittedName>
        <fullName evidence="5">Iron-containing alcohol dehydrogenase</fullName>
    </submittedName>
</protein>
<evidence type="ECO:0000313" key="6">
    <source>
        <dbReference type="Proteomes" id="UP000285970"/>
    </source>
</evidence>
<dbReference type="GO" id="GO:0046872">
    <property type="term" value="F:metal ion binding"/>
    <property type="evidence" value="ECO:0007669"/>
    <property type="project" value="InterPro"/>
</dbReference>
<evidence type="ECO:0000313" key="5">
    <source>
        <dbReference type="EMBL" id="RWR18849.1"/>
    </source>
</evidence>
<gene>
    <name evidence="5" type="ORF">D8Y23_08760</name>
</gene>
<dbReference type="InterPro" id="IPR039697">
    <property type="entry name" value="Alcohol_dehydrogenase_Fe"/>
</dbReference>
<evidence type="ECO:0000256" key="1">
    <source>
        <dbReference type="ARBA" id="ARBA00023002"/>
    </source>
</evidence>
<reference evidence="5 6" key="1">
    <citation type="journal article" date="2018" name="Front. Microbiol.">
        <title>Novel Insights Into Bacterial Dimethylsulfoniopropionate Catabolism in the East China Sea.</title>
        <authorList>
            <person name="Liu J."/>
            <person name="Liu J."/>
            <person name="Zhang S.H."/>
            <person name="Liang J."/>
            <person name="Lin H."/>
            <person name="Song D."/>
            <person name="Yang G.P."/>
            <person name="Todd J.D."/>
            <person name="Zhang X.H."/>
        </authorList>
    </citation>
    <scope>NUCLEOTIDE SEQUENCE [LARGE SCALE GENOMIC DNA]</scope>
    <source>
        <strain evidence="5 6">ZYFD042</strain>
    </source>
</reference>
<keyword evidence="1" id="KW-0560">Oxidoreductase</keyword>
<evidence type="ECO:0000256" key="3">
    <source>
        <dbReference type="SAM" id="Phobius"/>
    </source>
</evidence>
<feature type="domain" description="Alcohol dehydrogenase iron-type/glycerol dehydrogenase GldA" evidence="4">
    <location>
        <begin position="58"/>
        <end position="172"/>
    </location>
</feature>
<comment type="caution">
    <text evidence="5">The sequence shown here is derived from an EMBL/GenBank/DDBJ whole genome shotgun (WGS) entry which is preliminary data.</text>
</comment>
<dbReference type="PANTHER" id="PTHR11496">
    <property type="entry name" value="ALCOHOL DEHYDROGENASE"/>
    <property type="match status" value="1"/>
</dbReference>
<name>A0A3S3MCQ6_9MICO</name>
<sequence>MSAVVRRRRSSIVAGTSITRAACARLTAGRRTAVVVDDRFAPLAEGLGHPADVVPIDPGSMDAAAVEALADRLRAARTRVIVALGGGTVLDAVTVAAIGVASPASLSWALERARSVPVVTLPAPVAAAPEVIAVPTTVGTSAEANAVAVVRTPHGYRLFVGDAVRPRHAVLDAVHYATLDATDVRSGCLEALLRLAGASTAPRAHPRAHAHAVALAQALLALGDGDLDHAARLRIARCSAATQRSAALRGRAPFSPRHWYLANEVSFVARTTKMRATASVVSRVWQRIEDGDSRWGSFPPLEAFWREAVRDARLPHAPAAGIDALVARWGLPLAPRPDAEARAAMAARAERWWGGRGPALAGLTSADIRGVLAQARWDSDARTGAPDPPPREHPRPRRGGDNT</sequence>
<evidence type="ECO:0000256" key="2">
    <source>
        <dbReference type="SAM" id="MobiDB-lite"/>
    </source>
</evidence>
<dbReference type="EMBL" id="RBZY01000027">
    <property type="protein sequence ID" value="RWR18849.1"/>
    <property type="molecule type" value="Genomic_DNA"/>
</dbReference>
<dbReference type="GO" id="GO:0004022">
    <property type="term" value="F:alcohol dehydrogenase (NAD+) activity"/>
    <property type="evidence" value="ECO:0007669"/>
    <property type="project" value="TreeGrafter"/>
</dbReference>
<feature type="compositionally biased region" description="Basic and acidic residues" evidence="2">
    <location>
        <begin position="389"/>
        <end position="403"/>
    </location>
</feature>
<keyword evidence="3" id="KW-0472">Membrane</keyword>
<evidence type="ECO:0000259" key="4">
    <source>
        <dbReference type="Pfam" id="PF00465"/>
    </source>
</evidence>
<dbReference type="Gene3D" id="3.40.50.1970">
    <property type="match status" value="1"/>
</dbReference>
<dbReference type="OrthoDB" id="323926at2"/>
<keyword evidence="3" id="KW-0812">Transmembrane</keyword>
<feature type="region of interest" description="Disordered" evidence="2">
    <location>
        <begin position="374"/>
        <end position="403"/>
    </location>
</feature>
<dbReference type="Proteomes" id="UP000285970">
    <property type="component" value="Unassembled WGS sequence"/>
</dbReference>
<dbReference type="RefSeq" id="WP_128217770.1">
    <property type="nucleotide sequence ID" value="NZ_RBZY01000027.1"/>
</dbReference>
<dbReference type="InterPro" id="IPR001670">
    <property type="entry name" value="ADH_Fe/GldA"/>
</dbReference>
<dbReference type="Pfam" id="PF00465">
    <property type="entry name" value="Fe-ADH"/>
    <property type="match status" value="1"/>
</dbReference>